<dbReference type="AlphaFoldDB" id="A0A448Z472"/>
<gene>
    <name evidence="2" type="ORF">PSNMU_V1.4_AUG-EV-PASAV3_0036370</name>
</gene>
<evidence type="ECO:0000256" key="1">
    <source>
        <dbReference type="SAM" id="MobiDB-lite"/>
    </source>
</evidence>
<name>A0A448Z472_9STRA</name>
<dbReference type="Proteomes" id="UP000291116">
    <property type="component" value="Unassembled WGS sequence"/>
</dbReference>
<accession>A0A448Z472</accession>
<evidence type="ECO:0000313" key="2">
    <source>
        <dbReference type="EMBL" id="VEU36863.1"/>
    </source>
</evidence>
<protein>
    <recommendedName>
        <fullName evidence="4">Carbohydrate kinase PfkB domain-containing protein</fullName>
    </recommendedName>
</protein>
<feature type="compositionally biased region" description="Basic and acidic residues" evidence="1">
    <location>
        <begin position="82"/>
        <end position="95"/>
    </location>
</feature>
<feature type="region of interest" description="Disordered" evidence="1">
    <location>
        <begin position="73"/>
        <end position="99"/>
    </location>
</feature>
<keyword evidence="3" id="KW-1185">Reference proteome</keyword>
<reference evidence="2 3" key="1">
    <citation type="submission" date="2019-01" db="EMBL/GenBank/DDBJ databases">
        <authorList>
            <person name="Ferrante I. M."/>
        </authorList>
    </citation>
    <scope>NUCLEOTIDE SEQUENCE [LARGE SCALE GENOMIC DNA]</scope>
    <source>
        <strain evidence="2 3">B856</strain>
    </source>
</reference>
<dbReference type="InterPro" id="IPR029056">
    <property type="entry name" value="Ribokinase-like"/>
</dbReference>
<dbReference type="Gene3D" id="3.40.1190.20">
    <property type="match status" value="1"/>
</dbReference>
<evidence type="ECO:0000313" key="3">
    <source>
        <dbReference type="Proteomes" id="UP000291116"/>
    </source>
</evidence>
<dbReference type="SUPFAM" id="SSF53613">
    <property type="entry name" value="Ribokinase-like"/>
    <property type="match status" value="1"/>
</dbReference>
<proteinExistence type="predicted"/>
<evidence type="ECO:0008006" key="4">
    <source>
        <dbReference type="Google" id="ProtNLM"/>
    </source>
</evidence>
<sequence>MNLLAFQIITFLFFGLFIFKGLYGNLAHAFSLSTAARRGRNNPDHGNNANQKYKPVVVVGKIIIDEYGDPYPSSGEKNTINKHGDQSSYEPRETEASPLSISIGGGGPQAAFGAAAALAVWDSYHVNGIGDKNSSVSSMKLTPSCQQPIPPVLFLAPVGKDWTKSETIALLSALNTTTSRSSSGGDCKECITPASITSQGQNNNIVTHLIQSEDSITPRIRLWHDQDQVVHWYAINDSFGPKGADGLWRNRPSAEDLVSVLSTENCSECDGIILHVIAEAGKDAAGGQLDCLPLITDPTLVESHLSFLGIEPVASGESIEEEDALSAGTILEGSWKKTSSLDSVFWCPDYALDQAMRKHNIYDTFHKNGGKDKESTSILVSTRDGPRGSQIWYPFGDGSSRDITIPAAALSTKNGEPIDPTGAGNAYSAAMTALLGNSVPLNIAASIATGVGAVVCEYEGLPTAMINKATWSKIVERIHEAATEVRAKLKEEH</sequence>
<organism evidence="2 3">
    <name type="scientific">Pseudo-nitzschia multistriata</name>
    <dbReference type="NCBI Taxonomy" id="183589"/>
    <lineage>
        <taxon>Eukaryota</taxon>
        <taxon>Sar</taxon>
        <taxon>Stramenopiles</taxon>
        <taxon>Ochrophyta</taxon>
        <taxon>Bacillariophyta</taxon>
        <taxon>Bacillariophyceae</taxon>
        <taxon>Bacillariophycidae</taxon>
        <taxon>Bacillariales</taxon>
        <taxon>Bacillariaceae</taxon>
        <taxon>Pseudo-nitzschia</taxon>
    </lineage>
</organism>
<dbReference type="EMBL" id="CAACVS010000106">
    <property type="protein sequence ID" value="VEU36863.1"/>
    <property type="molecule type" value="Genomic_DNA"/>
</dbReference>
<dbReference type="OrthoDB" id="48931at2759"/>